<dbReference type="EMBL" id="KN881666">
    <property type="protein sequence ID" value="KIY51280.1"/>
    <property type="molecule type" value="Genomic_DNA"/>
</dbReference>
<feature type="compositionally biased region" description="Polar residues" evidence="1">
    <location>
        <begin position="1"/>
        <end position="23"/>
    </location>
</feature>
<evidence type="ECO:0000313" key="4">
    <source>
        <dbReference type="Proteomes" id="UP000054144"/>
    </source>
</evidence>
<name>A0A0D7AHE4_9AGAR</name>
<feature type="non-terminal residue" evidence="3">
    <location>
        <position position="1"/>
    </location>
</feature>
<feature type="region of interest" description="Disordered" evidence="1">
    <location>
        <begin position="1"/>
        <end position="29"/>
    </location>
</feature>
<keyword evidence="4" id="KW-1185">Reference proteome</keyword>
<dbReference type="Proteomes" id="UP000054144">
    <property type="component" value="Unassembled WGS sequence"/>
</dbReference>
<dbReference type="PANTHER" id="PTHR39477">
    <property type="entry name" value="CHROMOSOME 8, WHOLE GENOME SHOTGUN SEQUENCE"/>
    <property type="match status" value="1"/>
</dbReference>
<evidence type="ECO:0000313" key="3">
    <source>
        <dbReference type="EMBL" id="KIY51280.1"/>
    </source>
</evidence>
<evidence type="ECO:0000259" key="2">
    <source>
        <dbReference type="Pfam" id="PF24845"/>
    </source>
</evidence>
<dbReference type="PANTHER" id="PTHR39477:SF1">
    <property type="entry name" value="BETA-FLANKING PROTEIN"/>
    <property type="match status" value="1"/>
</dbReference>
<dbReference type="Pfam" id="PF24845">
    <property type="entry name" value="DUF7721"/>
    <property type="match status" value="1"/>
</dbReference>
<dbReference type="AlphaFoldDB" id="A0A0D7AHE4"/>
<protein>
    <recommendedName>
        <fullName evidence="2">DUF7721 domain-containing protein</fullName>
    </recommendedName>
</protein>
<sequence>ANVSKTGGQEYNQPSHHSSSDSPELNHEEIIAKTKQYGEGDHGLVSSALSFVQSNKSQHTESVDEDHVTNAHKQAYEEGRAGEMSANSMGAAAAMQALKKFTSCGGSASSGSQSDLIGLAIKEASSLFDSAGGSASGGKQEVVNGAAMTMMKLVVQSKLSSVMGGSNSGGLSGLMGLVRHCRFLYSAWIVTPFCDRPPSLRRAAP</sequence>
<evidence type="ECO:0000256" key="1">
    <source>
        <dbReference type="SAM" id="MobiDB-lite"/>
    </source>
</evidence>
<dbReference type="InterPro" id="IPR056138">
    <property type="entry name" value="DUF7721"/>
</dbReference>
<accession>A0A0D7AHE4</accession>
<organism evidence="3 4">
    <name type="scientific">Fistulina hepatica ATCC 64428</name>
    <dbReference type="NCBI Taxonomy" id="1128425"/>
    <lineage>
        <taxon>Eukaryota</taxon>
        <taxon>Fungi</taxon>
        <taxon>Dikarya</taxon>
        <taxon>Basidiomycota</taxon>
        <taxon>Agaricomycotina</taxon>
        <taxon>Agaricomycetes</taxon>
        <taxon>Agaricomycetidae</taxon>
        <taxon>Agaricales</taxon>
        <taxon>Fistulinaceae</taxon>
        <taxon>Fistulina</taxon>
    </lineage>
</organism>
<proteinExistence type="predicted"/>
<dbReference type="OrthoDB" id="2290255at2759"/>
<gene>
    <name evidence="3" type="ORF">FISHEDRAFT_37346</name>
</gene>
<reference evidence="3 4" key="1">
    <citation type="journal article" date="2015" name="Fungal Genet. Biol.">
        <title>Evolution of novel wood decay mechanisms in Agaricales revealed by the genome sequences of Fistulina hepatica and Cylindrobasidium torrendii.</title>
        <authorList>
            <person name="Floudas D."/>
            <person name="Held B.W."/>
            <person name="Riley R."/>
            <person name="Nagy L.G."/>
            <person name="Koehler G."/>
            <person name="Ransdell A.S."/>
            <person name="Younus H."/>
            <person name="Chow J."/>
            <person name="Chiniquy J."/>
            <person name="Lipzen A."/>
            <person name="Tritt A."/>
            <person name="Sun H."/>
            <person name="Haridas S."/>
            <person name="LaButti K."/>
            <person name="Ohm R.A."/>
            <person name="Kues U."/>
            <person name="Blanchette R.A."/>
            <person name="Grigoriev I.V."/>
            <person name="Minto R.E."/>
            <person name="Hibbett D.S."/>
        </authorList>
    </citation>
    <scope>NUCLEOTIDE SEQUENCE [LARGE SCALE GENOMIC DNA]</scope>
    <source>
        <strain evidence="3 4">ATCC 64428</strain>
    </source>
</reference>
<feature type="domain" description="DUF7721" evidence="2">
    <location>
        <begin position="31"/>
        <end position="105"/>
    </location>
</feature>